<reference evidence="1" key="1">
    <citation type="journal article" date="2014" name="Front. Microbiol.">
        <title>High frequency of phylogenetically diverse reductive dehalogenase-homologous genes in deep subseafloor sedimentary metagenomes.</title>
        <authorList>
            <person name="Kawai M."/>
            <person name="Futagami T."/>
            <person name="Toyoda A."/>
            <person name="Takaki Y."/>
            <person name="Nishi S."/>
            <person name="Hori S."/>
            <person name="Arai W."/>
            <person name="Tsubouchi T."/>
            <person name="Morono Y."/>
            <person name="Uchiyama I."/>
            <person name="Ito T."/>
            <person name="Fujiyama A."/>
            <person name="Inagaki F."/>
            <person name="Takami H."/>
        </authorList>
    </citation>
    <scope>NUCLEOTIDE SEQUENCE</scope>
    <source>
        <strain evidence="1">Expedition CK06-06</strain>
    </source>
</reference>
<proteinExistence type="predicted"/>
<evidence type="ECO:0000313" key="1">
    <source>
        <dbReference type="EMBL" id="GAG71786.1"/>
    </source>
</evidence>
<comment type="caution">
    <text evidence="1">The sequence shown here is derived from an EMBL/GenBank/DDBJ whole genome shotgun (WGS) entry which is preliminary data.</text>
</comment>
<dbReference type="AlphaFoldDB" id="X1BIA7"/>
<gene>
    <name evidence="1" type="ORF">S01H4_15830</name>
</gene>
<dbReference type="EMBL" id="BART01006940">
    <property type="protein sequence ID" value="GAG71786.1"/>
    <property type="molecule type" value="Genomic_DNA"/>
</dbReference>
<name>X1BIA7_9ZZZZ</name>
<organism evidence="1">
    <name type="scientific">marine sediment metagenome</name>
    <dbReference type="NCBI Taxonomy" id="412755"/>
    <lineage>
        <taxon>unclassified sequences</taxon>
        <taxon>metagenomes</taxon>
        <taxon>ecological metagenomes</taxon>
    </lineage>
</organism>
<accession>X1BIA7</accession>
<protein>
    <submittedName>
        <fullName evidence="1">Uncharacterized protein</fullName>
    </submittedName>
</protein>
<sequence>MALDICATYEKKLVITGRDTGVTGEEFAKYTMDTLQDPNLEEKWNSYQK</sequence>